<keyword evidence="1" id="KW-0472">Membrane</keyword>
<dbReference type="EMBL" id="BARU01041227">
    <property type="protein sequence ID" value="GAH86200.1"/>
    <property type="molecule type" value="Genomic_DNA"/>
</dbReference>
<feature type="transmembrane region" description="Helical" evidence="1">
    <location>
        <begin position="6"/>
        <end position="23"/>
    </location>
</feature>
<comment type="caution">
    <text evidence="2">The sequence shown here is derived from an EMBL/GenBank/DDBJ whole genome shotgun (WGS) entry which is preliminary data.</text>
</comment>
<proteinExistence type="predicted"/>
<dbReference type="AlphaFoldDB" id="X1JXS4"/>
<evidence type="ECO:0000256" key="1">
    <source>
        <dbReference type="SAM" id="Phobius"/>
    </source>
</evidence>
<organism evidence="2">
    <name type="scientific">marine sediment metagenome</name>
    <dbReference type="NCBI Taxonomy" id="412755"/>
    <lineage>
        <taxon>unclassified sequences</taxon>
        <taxon>metagenomes</taxon>
        <taxon>ecological metagenomes</taxon>
    </lineage>
</organism>
<gene>
    <name evidence="2" type="ORF">S03H2_63599</name>
</gene>
<evidence type="ECO:0000313" key="2">
    <source>
        <dbReference type="EMBL" id="GAH86200.1"/>
    </source>
</evidence>
<protein>
    <submittedName>
        <fullName evidence="2">Uncharacterized protein</fullName>
    </submittedName>
</protein>
<sequence length="29" mass="3121">TRDIIVLGIINGVLIAGSLIIFNKKDIPN</sequence>
<reference evidence="2" key="1">
    <citation type="journal article" date="2014" name="Front. Microbiol.">
        <title>High frequency of phylogenetically diverse reductive dehalogenase-homologous genes in deep subseafloor sedimentary metagenomes.</title>
        <authorList>
            <person name="Kawai M."/>
            <person name="Futagami T."/>
            <person name="Toyoda A."/>
            <person name="Takaki Y."/>
            <person name="Nishi S."/>
            <person name="Hori S."/>
            <person name="Arai W."/>
            <person name="Tsubouchi T."/>
            <person name="Morono Y."/>
            <person name="Uchiyama I."/>
            <person name="Ito T."/>
            <person name="Fujiyama A."/>
            <person name="Inagaki F."/>
            <person name="Takami H."/>
        </authorList>
    </citation>
    <scope>NUCLEOTIDE SEQUENCE</scope>
    <source>
        <strain evidence="2">Expedition CK06-06</strain>
    </source>
</reference>
<keyword evidence="1" id="KW-1133">Transmembrane helix</keyword>
<accession>X1JXS4</accession>
<keyword evidence="1" id="KW-0812">Transmembrane</keyword>
<feature type="non-terminal residue" evidence="2">
    <location>
        <position position="1"/>
    </location>
</feature>
<name>X1JXS4_9ZZZZ</name>